<dbReference type="PANTHER" id="PTHR30330">
    <property type="entry name" value="AGSS FAMILY TRANSPORTER, SODIUM-ALANINE"/>
    <property type="match status" value="1"/>
</dbReference>
<feature type="transmembrane region" description="Helical" evidence="8">
    <location>
        <begin position="62"/>
        <end position="82"/>
    </location>
</feature>
<accession>A0A1I0VLC5</accession>
<dbReference type="FunFam" id="1.20.1740.10:FF:000059">
    <property type="entry name" value="Na(+)-linked D-alanine glycine permease"/>
    <property type="match status" value="1"/>
</dbReference>
<feature type="transmembrane region" description="Helical" evidence="8">
    <location>
        <begin position="277"/>
        <end position="297"/>
    </location>
</feature>
<dbReference type="NCBIfam" id="TIGR00835">
    <property type="entry name" value="agcS"/>
    <property type="match status" value="1"/>
</dbReference>
<dbReference type="PANTHER" id="PTHR30330:SF3">
    <property type="entry name" value="TRANSCRIPTIONAL REGULATOR, LRP FAMILY"/>
    <property type="match status" value="1"/>
</dbReference>
<dbReference type="AlphaFoldDB" id="A0A1I0VLC5"/>
<organism evidence="9 10">
    <name type="scientific">Amycolatopsis marina</name>
    <dbReference type="NCBI Taxonomy" id="490629"/>
    <lineage>
        <taxon>Bacteria</taxon>
        <taxon>Bacillati</taxon>
        <taxon>Actinomycetota</taxon>
        <taxon>Actinomycetes</taxon>
        <taxon>Pseudonocardiales</taxon>
        <taxon>Pseudonocardiaceae</taxon>
        <taxon>Amycolatopsis</taxon>
    </lineage>
</organism>
<feature type="transmembrane region" description="Helical" evidence="8">
    <location>
        <begin position="487"/>
        <end position="506"/>
    </location>
</feature>
<dbReference type="OrthoDB" id="9806926at2"/>
<dbReference type="Gene3D" id="1.20.1740.10">
    <property type="entry name" value="Amino acid/polyamine transporter I"/>
    <property type="match status" value="1"/>
</dbReference>
<feature type="transmembrane region" description="Helical" evidence="8">
    <location>
        <begin position="195"/>
        <end position="217"/>
    </location>
</feature>
<proteinExistence type="inferred from homology"/>
<comment type="similarity">
    <text evidence="2 8">Belongs to the alanine or glycine:cation symporter (AGCS) (TC 2.A.25) family.</text>
</comment>
<keyword evidence="4 8" id="KW-1003">Cell membrane</keyword>
<evidence type="ECO:0000256" key="1">
    <source>
        <dbReference type="ARBA" id="ARBA00004651"/>
    </source>
</evidence>
<feature type="transmembrane region" description="Helical" evidence="8">
    <location>
        <begin position="460"/>
        <end position="481"/>
    </location>
</feature>
<gene>
    <name evidence="9" type="ORF">SAMN05216266_101340</name>
</gene>
<dbReference type="EMBL" id="FOKG01000001">
    <property type="protein sequence ID" value="SFA77279.1"/>
    <property type="molecule type" value="Genomic_DNA"/>
</dbReference>
<dbReference type="RefSeq" id="WP_091668367.1">
    <property type="nucleotide sequence ID" value="NZ_FOKG01000001.1"/>
</dbReference>
<keyword evidence="6 8" id="KW-1133">Transmembrane helix</keyword>
<dbReference type="InterPro" id="IPR001463">
    <property type="entry name" value="Na/Ala_symport"/>
</dbReference>
<evidence type="ECO:0000256" key="8">
    <source>
        <dbReference type="RuleBase" id="RU363064"/>
    </source>
</evidence>
<dbReference type="GO" id="GO:0005886">
    <property type="term" value="C:plasma membrane"/>
    <property type="evidence" value="ECO:0007669"/>
    <property type="project" value="UniProtKB-SubCell"/>
</dbReference>
<evidence type="ECO:0000313" key="10">
    <source>
        <dbReference type="Proteomes" id="UP000243799"/>
    </source>
</evidence>
<evidence type="ECO:0000256" key="5">
    <source>
        <dbReference type="ARBA" id="ARBA00022692"/>
    </source>
</evidence>
<evidence type="ECO:0000256" key="6">
    <source>
        <dbReference type="ARBA" id="ARBA00022989"/>
    </source>
</evidence>
<feature type="transmembrane region" description="Helical" evidence="8">
    <location>
        <begin position="246"/>
        <end position="265"/>
    </location>
</feature>
<dbReference type="Proteomes" id="UP000243799">
    <property type="component" value="Unassembled WGS sequence"/>
</dbReference>
<keyword evidence="3 8" id="KW-0813">Transport</keyword>
<dbReference type="PRINTS" id="PR00175">
    <property type="entry name" value="NAALASMPORT"/>
</dbReference>
<keyword evidence="8" id="KW-0769">Symport</keyword>
<keyword evidence="7 8" id="KW-0472">Membrane</keyword>
<evidence type="ECO:0000313" key="9">
    <source>
        <dbReference type="EMBL" id="SFA77279.1"/>
    </source>
</evidence>
<name>A0A1I0VLC5_9PSEU</name>
<dbReference type="Pfam" id="PF01235">
    <property type="entry name" value="Na_Ala_symp"/>
    <property type="match status" value="1"/>
</dbReference>
<protein>
    <submittedName>
        <fullName evidence="9">Alanine or glycine:cation symporter, AGCS family</fullName>
    </submittedName>
</protein>
<evidence type="ECO:0000256" key="7">
    <source>
        <dbReference type="ARBA" id="ARBA00023136"/>
    </source>
</evidence>
<dbReference type="STRING" id="490629.SAMN05216266_101340"/>
<keyword evidence="5 8" id="KW-0812">Transmembrane</keyword>
<keyword evidence="10" id="KW-1185">Reference proteome</keyword>
<evidence type="ECO:0000256" key="3">
    <source>
        <dbReference type="ARBA" id="ARBA00022448"/>
    </source>
</evidence>
<dbReference type="GO" id="GO:0005283">
    <property type="term" value="F:amino acid:sodium symporter activity"/>
    <property type="evidence" value="ECO:0007669"/>
    <property type="project" value="InterPro"/>
</dbReference>
<evidence type="ECO:0000256" key="2">
    <source>
        <dbReference type="ARBA" id="ARBA00009261"/>
    </source>
</evidence>
<comment type="subcellular location">
    <subcellularLocation>
        <location evidence="1 8">Cell membrane</location>
        <topology evidence="1 8">Multi-pass membrane protein</topology>
    </subcellularLocation>
</comment>
<reference evidence="10" key="1">
    <citation type="submission" date="2016-10" db="EMBL/GenBank/DDBJ databases">
        <authorList>
            <person name="Varghese N."/>
            <person name="Submissions S."/>
        </authorList>
    </citation>
    <scope>NUCLEOTIDE SEQUENCE [LARGE SCALE GENOMIC DNA]</scope>
    <source>
        <strain evidence="10">CGMCC 4.3568</strain>
    </source>
</reference>
<comment type="caution">
    <text evidence="8">Lacks conserved residue(s) required for the propagation of feature annotation.</text>
</comment>
<evidence type="ECO:0000256" key="4">
    <source>
        <dbReference type="ARBA" id="ARBA00022475"/>
    </source>
</evidence>
<sequence length="533" mass="56465">MSVINAGLSATSSPPGSTTQVLAAEGGTLASIEDWINNTFNPIKDVVYNFVFAEVTVFGATFPWIVAWLVIAATVFTIYFGFIQFRSFKLALQIVRGKWTRKDEPGEITHFQALSSAVSGTVGLGNIAGVGAAVTIGGAGATFWMILAGLLGMCTKFVECTLGVKYREFNADGSVSGGPMHYLRKGIAERFGNNFGVMLGKVLAVLASIMILFFGIAGGNMLQANQTFAQLRDVTGGEDGFLGTDGAALIFGLVLAAVVGAVVIGGIKSIGAVTSRLVPSMTLIYVTACLIVILVNFTDVPGAIGEIITGAFAPESVAGGAIGALIVGFQRAAFSNEAGLGSAPIAHSAVKTKHPVTEGYVALLEPFIDTVIVCTMTALTIVIAKTQFWTDGKATVFAGGEVPDGVTVTSESFATVLPWFPYVLTVAVVLFAVSTIITWGYYGERAWVYLFGSSMVVKRIYHFVFCFFVVAGSVLTLGAVLDFADAVLFLLALFNIIGLYLLMPVVKRELKSFREKMRTGEVRRTDREDEPVG</sequence>
<feature type="transmembrane region" description="Helical" evidence="8">
    <location>
        <begin position="419"/>
        <end position="439"/>
    </location>
</feature>